<dbReference type="OrthoDB" id="9794041at2"/>
<dbReference type="InterPro" id="IPR023168">
    <property type="entry name" value="GatB_Yqey_C_2"/>
</dbReference>
<dbReference type="PANTHER" id="PTHR28055:SF1">
    <property type="entry name" value="ALTERED INHERITANCE OF MITOCHONDRIA PROTEIN 41, MITOCHONDRIAL"/>
    <property type="match status" value="1"/>
</dbReference>
<reference evidence="2" key="1">
    <citation type="submission" date="2016-11" db="EMBL/GenBank/DDBJ databases">
        <authorList>
            <person name="Varghese N."/>
            <person name="Submissions S."/>
        </authorList>
    </citation>
    <scope>NUCLEOTIDE SEQUENCE [LARGE SCALE GENOMIC DNA]</scope>
    <source>
        <strain evidence="2">DSM 18802</strain>
    </source>
</reference>
<keyword evidence="2" id="KW-1185">Reference proteome</keyword>
<dbReference type="RefSeq" id="WP_073253097.1">
    <property type="nucleotide sequence ID" value="NZ_FRCR01000001.1"/>
</dbReference>
<dbReference type="EMBL" id="FRCR01000001">
    <property type="protein sequence ID" value="SHM05741.1"/>
    <property type="molecule type" value="Genomic_DNA"/>
</dbReference>
<dbReference type="Proteomes" id="UP000184375">
    <property type="component" value="Unassembled WGS sequence"/>
</dbReference>
<sequence length="149" mass="16920">MSIKAKLNEDLKKALKEGKKERLSVIRMAKAAIINEEKAVMHELNDDEVIEVISREVKKRKDAKEEYERLGRGDKAVELQREIEILQEYLPLQLTEGELEEIIKKTISEIGAKDLKDLGMVMRAVLPQVKGRADGKTVNAIAKKLLQSQ</sequence>
<evidence type="ECO:0000313" key="2">
    <source>
        <dbReference type="Proteomes" id="UP000184375"/>
    </source>
</evidence>
<evidence type="ECO:0000313" key="1">
    <source>
        <dbReference type="EMBL" id="SHM05741.1"/>
    </source>
</evidence>
<dbReference type="PANTHER" id="PTHR28055">
    <property type="entry name" value="ALTERED INHERITANCE OF MITOCHONDRIA PROTEIN 41, MITOCHONDRIAL"/>
    <property type="match status" value="1"/>
</dbReference>
<protein>
    <recommendedName>
        <fullName evidence="3">GatB/YqeY domain-containing protein</fullName>
    </recommendedName>
</protein>
<dbReference type="STRING" id="447595.SAMN05660826_00095"/>
<accession>A0A1M7FNS4</accession>
<dbReference type="InterPro" id="IPR003789">
    <property type="entry name" value="Asn/Gln_tRNA_amidoTrase-B-like"/>
</dbReference>
<gene>
    <name evidence="1" type="ORF">SAMN05660826_00095</name>
</gene>
<dbReference type="Pfam" id="PF09424">
    <property type="entry name" value="YqeY"/>
    <property type="match status" value="1"/>
</dbReference>
<organism evidence="1 2">
    <name type="scientific">Caldanaerovirga acetigignens</name>
    <dbReference type="NCBI Taxonomy" id="447595"/>
    <lineage>
        <taxon>Bacteria</taxon>
        <taxon>Bacillati</taxon>
        <taxon>Bacillota</taxon>
        <taxon>Clostridia</taxon>
        <taxon>Thermosediminibacterales</taxon>
        <taxon>Thermosediminibacteraceae</taxon>
        <taxon>Caldanaerovirga</taxon>
    </lineage>
</organism>
<dbReference type="GO" id="GO:0016884">
    <property type="term" value="F:carbon-nitrogen ligase activity, with glutamine as amido-N-donor"/>
    <property type="evidence" value="ECO:0007669"/>
    <property type="project" value="InterPro"/>
</dbReference>
<dbReference type="Gene3D" id="1.10.1510.10">
    <property type="entry name" value="Uncharacterised protein YqeY/AIM41 PF09424, N-terminal domain"/>
    <property type="match status" value="1"/>
</dbReference>
<name>A0A1M7FNS4_9FIRM</name>
<dbReference type="InterPro" id="IPR019004">
    <property type="entry name" value="YqeY/Aim41"/>
</dbReference>
<proteinExistence type="predicted"/>
<dbReference type="Gene3D" id="1.10.10.410">
    <property type="match status" value="1"/>
</dbReference>
<dbReference type="SUPFAM" id="SSF89095">
    <property type="entry name" value="GatB/YqeY motif"/>
    <property type="match status" value="1"/>
</dbReference>
<dbReference type="AlphaFoldDB" id="A0A1M7FNS4"/>
<dbReference type="InterPro" id="IPR042184">
    <property type="entry name" value="YqeY/Aim41_N"/>
</dbReference>
<evidence type="ECO:0008006" key="3">
    <source>
        <dbReference type="Google" id="ProtNLM"/>
    </source>
</evidence>